<comment type="caution">
    <text evidence="1">The sequence shown here is derived from an EMBL/GenBank/DDBJ whole genome shotgun (WGS) entry which is preliminary data.</text>
</comment>
<proteinExistence type="predicted"/>
<gene>
    <name evidence="1" type="ORF">PIB30_068378</name>
</gene>
<dbReference type="Proteomes" id="UP001341840">
    <property type="component" value="Unassembled WGS sequence"/>
</dbReference>
<evidence type="ECO:0000313" key="1">
    <source>
        <dbReference type="EMBL" id="MED6113173.1"/>
    </source>
</evidence>
<organism evidence="1 2">
    <name type="scientific">Stylosanthes scabra</name>
    <dbReference type="NCBI Taxonomy" id="79078"/>
    <lineage>
        <taxon>Eukaryota</taxon>
        <taxon>Viridiplantae</taxon>
        <taxon>Streptophyta</taxon>
        <taxon>Embryophyta</taxon>
        <taxon>Tracheophyta</taxon>
        <taxon>Spermatophyta</taxon>
        <taxon>Magnoliopsida</taxon>
        <taxon>eudicotyledons</taxon>
        <taxon>Gunneridae</taxon>
        <taxon>Pentapetalae</taxon>
        <taxon>rosids</taxon>
        <taxon>fabids</taxon>
        <taxon>Fabales</taxon>
        <taxon>Fabaceae</taxon>
        <taxon>Papilionoideae</taxon>
        <taxon>50 kb inversion clade</taxon>
        <taxon>dalbergioids sensu lato</taxon>
        <taxon>Dalbergieae</taxon>
        <taxon>Pterocarpus clade</taxon>
        <taxon>Stylosanthes</taxon>
    </lineage>
</organism>
<dbReference type="EMBL" id="JASCZI010000732">
    <property type="protein sequence ID" value="MED6113173.1"/>
    <property type="molecule type" value="Genomic_DNA"/>
</dbReference>
<reference evidence="1 2" key="1">
    <citation type="journal article" date="2023" name="Plants (Basel)">
        <title>Bridging the Gap: Combining Genomics and Transcriptomics Approaches to Understand Stylosanthes scabra, an Orphan Legume from the Brazilian Caatinga.</title>
        <authorList>
            <person name="Ferreira-Neto J.R.C."/>
            <person name="da Silva M.D."/>
            <person name="Binneck E."/>
            <person name="de Melo N.F."/>
            <person name="da Silva R.H."/>
            <person name="de Melo A.L.T.M."/>
            <person name="Pandolfi V."/>
            <person name="Bustamante F.O."/>
            <person name="Brasileiro-Vidal A.C."/>
            <person name="Benko-Iseppon A.M."/>
        </authorList>
    </citation>
    <scope>NUCLEOTIDE SEQUENCE [LARGE SCALE GENOMIC DNA]</scope>
    <source>
        <tissue evidence="1">Leaves</tissue>
    </source>
</reference>
<evidence type="ECO:0000313" key="2">
    <source>
        <dbReference type="Proteomes" id="UP001341840"/>
    </source>
</evidence>
<sequence>MLVGSSSNVKSSGQGWCCKTAIAKHPKLQSRGSGIAFLAGEVRNGTHSLDNVEEEEEALLSWASSLVKSWTSPKQEEVAEVVTPAAEKAHGKHEFGMIELKEDESRRRCSCWWS</sequence>
<keyword evidence="2" id="KW-1185">Reference proteome</keyword>
<name>A0ABU6QNM5_9FABA</name>
<protein>
    <submittedName>
        <fullName evidence="1">Uncharacterized protein</fullName>
    </submittedName>
</protein>
<accession>A0ABU6QNM5</accession>